<dbReference type="RefSeq" id="WP_070402462.1">
    <property type="nucleotide sequence ID" value="NZ_BJVW01000008.1"/>
</dbReference>
<dbReference type="SUPFAM" id="SSF51430">
    <property type="entry name" value="NAD(P)-linked oxidoreductase"/>
    <property type="match status" value="1"/>
</dbReference>
<name>A0A1D8USX3_9PROT</name>
<keyword evidence="1" id="KW-0560">Oxidoreductase</keyword>
<proteinExistence type="predicted"/>
<dbReference type="InterPro" id="IPR050523">
    <property type="entry name" value="AKR_Detox_Biosynth"/>
</dbReference>
<evidence type="ECO:0000313" key="3">
    <source>
        <dbReference type="Proteomes" id="UP000179145"/>
    </source>
</evidence>
<protein>
    <submittedName>
        <fullName evidence="2">Aldo/keto reductase</fullName>
    </submittedName>
</protein>
<dbReference type="Pfam" id="PF00248">
    <property type="entry name" value="Aldo_ket_red"/>
    <property type="match status" value="1"/>
</dbReference>
<dbReference type="PANTHER" id="PTHR43364:SF4">
    <property type="entry name" value="NAD(P)-LINKED OXIDOREDUCTASE SUPERFAMILY PROTEIN"/>
    <property type="match status" value="1"/>
</dbReference>
<dbReference type="InterPro" id="IPR036812">
    <property type="entry name" value="NAD(P)_OxRdtase_dom_sf"/>
</dbReference>
<dbReference type="InterPro" id="IPR023210">
    <property type="entry name" value="NADP_OxRdtase_dom"/>
</dbReference>
<dbReference type="GO" id="GO:0016491">
    <property type="term" value="F:oxidoreductase activity"/>
    <property type="evidence" value="ECO:0007669"/>
    <property type="project" value="UniProtKB-KW"/>
</dbReference>
<dbReference type="Proteomes" id="UP000179145">
    <property type="component" value="Chromosome"/>
</dbReference>
<dbReference type="EMBL" id="CP014674">
    <property type="protein sequence ID" value="AOX16739.1"/>
    <property type="molecule type" value="Genomic_DNA"/>
</dbReference>
<sequence length="328" mass="35533">MDYRRLGKSGLTVSSIGLGCNNLGGRIDFAASEAVVHQALDGGITLFDVADVYGRRDAYAGASEEALGQALGNRRAEIVLATKFGMNMSPEADAAARKSGASRRYIIEAVEASLRRLKTDWIDLYQLHTADPHTPLEETLRTLDDLTRSGKIRYAGVSNLPAWQVADAWHIAKREGYAGIVSCQDELSLLSRKAVTTLLPALRHFGLGLLPYFPLASGMLTGKYRRGEAPPENSRLAAWTYLGERYGTEENWVLLEGLSEVAASFGRSLTELAFGWLLSIDVVGSVIAGATSPEQVNENVRAVMRPLSEHEQQAVEDVLQLGNAGKAS</sequence>
<dbReference type="OrthoDB" id="9773828at2"/>
<evidence type="ECO:0000313" key="2">
    <source>
        <dbReference type="EMBL" id="AOX16739.1"/>
    </source>
</evidence>
<evidence type="ECO:0000256" key="1">
    <source>
        <dbReference type="ARBA" id="ARBA00023002"/>
    </source>
</evidence>
<dbReference type="KEGG" id="kba:A0U89_05900"/>
<dbReference type="GO" id="GO:0005829">
    <property type="term" value="C:cytosol"/>
    <property type="evidence" value="ECO:0007669"/>
    <property type="project" value="TreeGrafter"/>
</dbReference>
<reference evidence="2 3" key="1">
    <citation type="journal article" date="2016" name="Microb. Cell Fact.">
        <title>Dissection of exopolysaccharide biosynthesis in Kozakia baliensis.</title>
        <authorList>
            <person name="Brandt J.U."/>
            <person name="Jakob F."/>
            <person name="Behr J."/>
            <person name="Geissler A.J."/>
            <person name="Vogel R.F."/>
        </authorList>
    </citation>
    <scope>NUCLEOTIDE SEQUENCE [LARGE SCALE GENOMIC DNA]</scope>
    <source>
        <strain evidence="2 3">DSM 14400</strain>
    </source>
</reference>
<dbReference type="eggNOG" id="COG0667">
    <property type="taxonomic scope" value="Bacteria"/>
</dbReference>
<dbReference type="FunFam" id="3.20.20.100:FF:000004">
    <property type="entry name" value="Oxidoreductase, aldo/keto reductase"/>
    <property type="match status" value="1"/>
</dbReference>
<organism evidence="2 3">
    <name type="scientific">Kozakia baliensis</name>
    <dbReference type="NCBI Taxonomy" id="153496"/>
    <lineage>
        <taxon>Bacteria</taxon>
        <taxon>Pseudomonadati</taxon>
        <taxon>Pseudomonadota</taxon>
        <taxon>Alphaproteobacteria</taxon>
        <taxon>Acetobacterales</taxon>
        <taxon>Acetobacteraceae</taxon>
        <taxon>Kozakia</taxon>
    </lineage>
</organism>
<keyword evidence="3" id="KW-1185">Reference proteome</keyword>
<dbReference type="AlphaFoldDB" id="A0A1D8USX3"/>
<dbReference type="PANTHER" id="PTHR43364">
    <property type="entry name" value="NADH-SPECIFIC METHYLGLYOXAL REDUCTASE-RELATED"/>
    <property type="match status" value="1"/>
</dbReference>
<dbReference type="Gene3D" id="3.20.20.100">
    <property type="entry name" value="NADP-dependent oxidoreductase domain"/>
    <property type="match status" value="1"/>
</dbReference>
<accession>A0A1D8USX3</accession>
<dbReference type="PROSITE" id="PS51257">
    <property type="entry name" value="PROKAR_LIPOPROTEIN"/>
    <property type="match status" value="1"/>
</dbReference>
<dbReference type="STRING" id="153496.A0U89_05900"/>
<gene>
    <name evidence="2" type="ORF">A0U89_05900</name>
</gene>